<dbReference type="CDD" id="cd07061">
    <property type="entry name" value="HP_HAP_like"/>
    <property type="match status" value="1"/>
</dbReference>
<dbReference type="InterPro" id="IPR050645">
    <property type="entry name" value="Histidine_acid_phosphatase"/>
</dbReference>
<keyword evidence="5" id="KW-1185">Reference proteome</keyword>
<dbReference type="InterPro" id="IPR029033">
    <property type="entry name" value="His_PPase_superfam"/>
</dbReference>
<comment type="catalytic activity">
    <reaction evidence="1">
        <text>a phosphate monoester + H2O = an alcohol + phosphate</text>
        <dbReference type="Rhea" id="RHEA:15017"/>
        <dbReference type="ChEBI" id="CHEBI:15377"/>
        <dbReference type="ChEBI" id="CHEBI:30879"/>
        <dbReference type="ChEBI" id="CHEBI:43474"/>
        <dbReference type="ChEBI" id="CHEBI:67140"/>
        <dbReference type="EC" id="3.1.3.2"/>
    </reaction>
</comment>
<feature type="chain" id="PRO_5021196331" evidence="3">
    <location>
        <begin position="20"/>
        <end position="145"/>
    </location>
</feature>
<dbReference type="SUPFAM" id="SSF53254">
    <property type="entry name" value="Phosphoglycerate mutase-like"/>
    <property type="match status" value="1"/>
</dbReference>
<dbReference type="Pfam" id="PF00328">
    <property type="entry name" value="His_Phos_2"/>
    <property type="match status" value="1"/>
</dbReference>
<keyword evidence="3" id="KW-0732">Signal</keyword>
<dbReference type="EMBL" id="BGPR01026614">
    <property type="protein sequence ID" value="GBN96478.1"/>
    <property type="molecule type" value="Genomic_DNA"/>
</dbReference>
<dbReference type="PANTHER" id="PTHR11567:SF210">
    <property type="entry name" value="ACID PHOSPHATASE 5-RELATED"/>
    <property type="match status" value="1"/>
</dbReference>
<dbReference type="InterPro" id="IPR000560">
    <property type="entry name" value="His_Pase_clade-2"/>
</dbReference>
<protein>
    <submittedName>
        <fullName evidence="4">Testicular acid phosphatase</fullName>
    </submittedName>
</protein>
<evidence type="ECO:0000313" key="5">
    <source>
        <dbReference type="Proteomes" id="UP000499080"/>
    </source>
</evidence>
<dbReference type="PANTHER" id="PTHR11567">
    <property type="entry name" value="ACID PHOSPHATASE-RELATED"/>
    <property type="match status" value="1"/>
</dbReference>
<evidence type="ECO:0000256" key="1">
    <source>
        <dbReference type="ARBA" id="ARBA00000032"/>
    </source>
</evidence>
<reference evidence="4 5" key="1">
    <citation type="journal article" date="2019" name="Sci. Rep.">
        <title>Orb-weaving spider Araneus ventricosus genome elucidates the spidroin gene catalogue.</title>
        <authorList>
            <person name="Kono N."/>
            <person name="Nakamura H."/>
            <person name="Ohtoshi R."/>
            <person name="Moran D.A.P."/>
            <person name="Shinohara A."/>
            <person name="Yoshida Y."/>
            <person name="Fujiwara M."/>
            <person name="Mori M."/>
            <person name="Tomita M."/>
            <person name="Arakawa K."/>
        </authorList>
    </citation>
    <scope>NUCLEOTIDE SEQUENCE [LARGE SCALE GENOMIC DNA]</scope>
</reference>
<evidence type="ECO:0000256" key="3">
    <source>
        <dbReference type="SAM" id="SignalP"/>
    </source>
</evidence>
<gene>
    <name evidence="4" type="primary">acp4_7</name>
    <name evidence="4" type="ORF">AVEN_80443_1</name>
</gene>
<sequence length="145" mass="16745">MFWLIPLLYSSFILQRVISEKDNKLLLVQTLFRHGDRAPRHLYPTDPNSKDSWPEGLGKLTLIGKKQQYALGKFLRSRYQDFITTNPNEVLVNSSAADRCLTSAAANLAAFYAPEERWKIEDGLNWQPIPIHFLPPYQDKVDEIL</sequence>
<dbReference type="InterPro" id="IPR033379">
    <property type="entry name" value="Acid_Pase_AS"/>
</dbReference>
<feature type="signal peptide" evidence="3">
    <location>
        <begin position="1"/>
        <end position="19"/>
    </location>
</feature>
<comment type="caution">
    <text evidence="4">The sequence shown here is derived from an EMBL/GenBank/DDBJ whole genome shotgun (WGS) entry which is preliminary data.</text>
</comment>
<dbReference type="AlphaFoldDB" id="A0A4Y2T779"/>
<proteinExistence type="inferred from homology"/>
<dbReference type="Gene3D" id="3.40.50.1240">
    <property type="entry name" value="Phosphoglycerate mutase-like"/>
    <property type="match status" value="1"/>
</dbReference>
<accession>A0A4Y2T779</accession>
<dbReference type="PROSITE" id="PS00616">
    <property type="entry name" value="HIS_ACID_PHOSPHAT_1"/>
    <property type="match status" value="1"/>
</dbReference>
<dbReference type="OrthoDB" id="6425998at2759"/>
<evidence type="ECO:0000313" key="4">
    <source>
        <dbReference type="EMBL" id="GBN96478.1"/>
    </source>
</evidence>
<dbReference type="Proteomes" id="UP000499080">
    <property type="component" value="Unassembled WGS sequence"/>
</dbReference>
<organism evidence="4 5">
    <name type="scientific">Araneus ventricosus</name>
    <name type="common">Orbweaver spider</name>
    <name type="synonym">Epeira ventricosa</name>
    <dbReference type="NCBI Taxonomy" id="182803"/>
    <lineage>
        <taxon>Eukaryota</taxon>
        <taxon>Metazoa</taxon>
        <taxon>Ecdysozoa</taxon>
        <taxon>Arthropoda</taxon>
        <taxon>Chelicerata</taxon>
        <taxon>Arachnida</taxon>
        <taxon>Araneae</taxon>
        <taxon>Araneomorphae</taxon>
        <taxon>Entelegynae</taxon>
        <taxon>Araneoidea</taxon>
        <taxon>Araneidae</taxon>
        <taxon>Araneus</taxon>
    </lineage>
</organism>
<comment type="similarity">
    <text evidence="2">Belongs to the histidine acid phosphatase family.</text>
</comment>
<name>A0A4Y2T779_ARAVE</name>
<dbReference type="GO" id="GO:0003993">
    <property type="term" value="F:acid phosphatase activity"/>
    <property type="evidence" value="ECO:0007669"/>
    <property type="project" value="UniProtKB-EC"/>
</dbReference>
<evidence type="ECO:0000256" key="2">
    <source>
        <dbReference type="ARBA" id="ARBA00005375"/>
    </source>
</evidence>